<evidence type="ECO:0000313" key="3">
    <source>
        <dbReference type="Proteomes" id="UP000186817"/>
    </source>
</evidence>
<dbReference type="EMBL" id="LSRX01000514">
    <property type="protein sequence ID" value="OLP95171.1"/>
    <property type="molecule type" value="Genomic_DNA"/>
</dbReference>
<proteinExistence type="predicted"/>
<gene>
    <name evidence="2" type="ORF">AK812_SmicGene22740</name>
</gene>
<dbReference type="Proteomes" id="UP000186817">
    <property type="component" value="Unassembled WGS sequence"/>
</dbReference>
<organism evidence="2 3">
    <name type="scientific">Symbiodinium microadriaticum</name>
    <name type="common">Dinoflagellate</name>
    <name type="synonym">Zooxanthella microadriatica</name>
    <dbReference type="NCBI Taxonomy" id="2951"/>
    <lineage>
        <taxon>Eukaryota</taxon>
        <taxon>Sar</taxon>
        <taxon>Alveolata</taxon>
        <taxon>Dinophyceae</taxon>
        <taxon>Suessiales</taxon>
        <taxon>Symbiodiniaceae</taxon>
        <taxon>Symbiodinium</taxon>
    </lineage>
</organism>
<protein>
    <submittedName>
        <fullName evidence="2">Uncharacterized protein</fullName>
    </submittedName>
</protein>
<comment type="caution">
    <text evidence="2">The sequence shown here is derived from an EMBL/GenBank/DDBJ whole genome shotgun (WGS) entry which is preliminary data.</text>
</comment>
<keyword evidence="1" id="KW-0812">Transmembrane</keyword>
<keyword evidence="1" id="KW-1133">Transmembrane helix</keyword>
<keyword evidence="1" id="KW-0472">Membrane</keyword>
<keyword evidence="3" id="KW-1185">Reference proteome</keyword>
<evidence type="ECO:0000256" key="1">
    <source>
        <dbReference type="SAM" id="Phobius"/>
    </source>
</evidence>
<dbReference type="OrthoDB" id="446963at2759"/>
<reference evidence="2 3" key="1">
    <citation type="submission" date="2016-02" db="EMBL/GenBank/DDBJ databases">
        <title>Genome analysis of coral dinoflagellate symbionts highlights evolutionary adaptations to a symbiotic lifestyle.</title>
        <authorList>
            <person name="Aranda M."/>
            <person name="Li Y."/>
            <person name="Liew Y.J."/>
            <person name="Baumgarten S."/>
            <person name="Simakov O."/>
            <person name="Wilson M."/>
            <person name="Piel J."/>
            <person name="Ashoor H."/>
            <person name="Bougouffa S."/>
            <person name="Bajic V.B."/>
            <person name="Ryu T."/>
            <person name="Ravasi T."/>
            <person name="Bayer T."/>
            <person name="Micklem G."/>
            <person name="Kim H."/>
            <person name="Bhak J."/>
            <person name="Lajeunesse T.C."/>
            <person name="Voolstra C.R."/>
        </authorList>
    </citation>
    <scope>NUCLEOTIDE SEQUENCE [LARGE SCALE GENOMIC DNA]</scope>
    <source>
        <strain evidence="2 3">CCMP2467</strain>
    </source>
</reference>
<sequence>MGTDEMPWETESPFTRLLPQFADKPSYFKPDPWHTVNLGTGKSWVASCLVLLLPLFAGNNISVRLEAMSAAYYNFCTTSATRKDSANRLCLSRVPQKVKFITKGITKELLGWMSVQDCPEGHWNKGALTTTLSQFIEHVCSAHGLEASGDEKLRLVASGTRALNSFMRNLYVCPFWLSRDSKNLVVSAGMHHLRACARLALLCYQAGTERFPLTPKHHALWHIIQLLSWQSDMGGGWAMNPVIETCAQDEDMVGRIARVCRYMNDLFWYLVQWLFWYIWYNGDPTARGEAMKPPLEASVSLTLRVVGTFQRPDGSIYGQGARQKSGATTPQAREVDPAALAEEGLRMAEAFRRENVDPFFDWAAHYGEGDLDGFDILSPSYTQPARKVVSAEAAYDRLTWRLEKLLVELRMMSSFSETQMSLADLLAFLWAAGLQLALAICASYFTLSLSVQPYRHRGKGLDMAQEYFGSSPTYENIVFALVFGYGTLGVLVLVMWSFFFAWEKTFQAAASREKPRQASLQGVLKHLDTHRSGDFMCQGGQGDVEKPKVPGKTGWRIPGLDDTRLEHATQLCHVIVDNLNMNSQNGDQSEWRETDNVDKARRTISLFIQAVAITVRDPKLLLRILDAEGSEAWMRMGAYLAQDNKKLDYIMKFTEQYDACRKYHVTDIYGSKKAEYEWGKELGAAQRKEFRALLESMYAEREHEAFLKTMQELAAEAWPRVPFAVAATYAAGSGWELSALAAAHGLPDEGPKDQKTLGKGTIDFATVVVLTKQHSSAARRISTVSSASAGVDVSYEVFAEFGKVAWKNESSYLTQLENLEKTVQALPRPAKIAGRWVPAGAVLDVIRYVPPGASIDEAPLEFAETFLARLSRKRFGKGGVLRDSRGELILEFQRPNDPLDLHTELCELLLSRNEVTEEAFAALDREGRAVP</sequence>
<accession>A0A1Q9DJ06</accession>
<feature type="transmembrane region" description="Helical" evidence="1">
    <location>
        <begin position="422"/>
        <end position="445"/>
    </location>
</feature>
<name>A0A1Q9DJ06_SYMMI</name>
<feature type="transmembrane region" description="Helical" evidence="1">
    <location>
        <begin position="477"/>
        <end position="502"/>
    </location>
</feature>
<evidence type="ECO:0000313" key="2">
    <source>
        <dbReference type="EMBL" id="OLP95171.1"/>
    </source>
</evidence>
<dbReference type="AlphaFoldDB" id="A0A1Q9DJ06"/>